<evidence type="ECO:0000313" key="10">
    <source>
        <dbReference type="Proteomes" id="UP000005666"/>
    </source>
</evidence>
<evidence type="ECO:0000256" key="3">
    <source>
        <dbReference type="ARBA" id="ARBA00022722"/>
    </source>
</evidence>
<evidence type="ECO:0000256" key="5">
    <source>
        <dbReference type="ARBA" id="ARBA00048124"/>
    </source>
</evidence>
<keyword evidence="6" id="KW-0378">Hydrolase</keyword>
<gene>
    <name evidence="9" type="primary">TPHA0J02600</name>
    <name evidence="9" type="ordered locus">TPHA_0J02600</name>
</gene>
<feature type="domain" description="RAI1-like" evidence="8">
    <location>
        <begin position="133"/>
        <end position="428"/>
    </location>
</feature>
<dbReference type="PANTHER" id="PTHR12395:SF25">
    <property type="entry name" value="DECAPPING AND EXORIBONUCLEASE PROTEIN 1"/>
    <property type="match status" value="1"/>
</dbReference>
<comment type="function">
    <text evidence="6">Decapping enzyme for NAD-capped RNAs: specifically hydrolyzes the nicotinamide adenine dinucleotide (NAD) cap from a subset of RNAs by removing the entire NAD moiety from the 5'-end of an NAD-capped RNA.</text>
</comment>
<dbReference type="GO" id="GO:0000470">
    <property type="term" value="P:maturation of LSU-rRNA"/>
    <property type="evidence" value="ECO:0007669"/>
    <property type="project" value="EnsemblFungi"/>
</dbReference>
<dbReference type="GO" id="GO:0034353">
    <property type="term" value="F:mRNA 5'-diphosphatase activity"/>
    <property type="evidence" value="ECO:0007669"/>
    <property type="project" value="TreeGrafter"/>
</dbReference>
<dbReference type="Proteomes" id="UP000005666">
    <property type="component" value="Chromosome 10"/>
</dbReference>
<comment type="similarity">
    <text evidence="2 6">Belongs to the DXO/Dom3Z family.</text>
</comment>
<evidence type="ECO:0000256" key="4">
    <source>
        <dbReference type="ARBA" id="ARBA00044676"/>
    </source>
</evidence>
<evidence type="ECO:0000256" key="7">
    <source>
        <dbReference type="SAM" id="MobiDB-lite"/>
    </source>
</evidence>
<dbReference type="GO" id="GO:0003723">
    <property type="term" value="F:RNA binding"/>
    <property type="evidence" value="ECO:0007669"/>
    <property type="project" value="UniProtKB-KW"/>
</dbReference>
<comment type="subcellular location">
    <subcellularLocation>
        <location evidence="6">Nucleus</location>
    </subcellularLocation>
</comment>
<dbReference type="EC" id="3.6.1.-" evidence="6"/>
<dbReference type="GO" id="GO:0004534">
    <property type="term" value="F:5'-3' RNA exonuclease activity"/>
    <property type="evidence" value="ECO:0007669"/>
    <property type="project" value="EnsemblFungi"/>
</dbReference>
<evidence type="ECO:0000256" key="1">
    <source>
        <dbReference type="ARBA" id="ARBA00001968"/>
    </source>
</evidence>
<name>G8BYY8_TETPH</name>
<reference evidence="9 10" key="1">
    <citation type="journal article" date="2011" name="Proc. Natl. Acad. Sci. U.S.A.">
        <title>Evolutionary erosion of yeast sex chromosomes by mating-type switching accidents.</title>
        <authorList>
            <person name="Gordon J.L."/>
            <person name="Armisen D."/>
            <person name="Proux-Wera E."/>
            <person name="Oheigeartaigh S.S."/>
            <person name="Byrne K.P."/>
            <person name="Wolfe K.H."/>
        </authorList>
    </citation>
    <scope>NUCLEOTIDE SEQUENCE [LARGE SCALE GENOMIC DNA]</scope>
    <source>
        <strain evidence="10">ATCC 24235 / CBS 4417 / NBRC 1672 / NRRL Y-8282 / UCD 70-5</strain>
    </source>
</reference>
<dbReference type="HOGENOM" id="CLU_696510_0_0_1"/>
<dbReference type="GO" id="GO:0000166">
    <property type="term" value="F:nucleotide binding"/>
    <property type="evidence" value="ECO:0007669"/>
    <property type="project" value="UniProtKB-KW"/>
</dbReference>
<keyword evidence="6" id="KW-0479">Metal-binding</keyword>
<dbReference type="KEGG" id="tpf:TPHA_0J02600"/>
<dbReference type="AlphaFoldDB" id="G8BYY8"/>
<feature type="compositionally biased region" description="Basic residues" evidence="7">
    <location>
        <begin position="38"/>
        <end position="53"/>
    </location>
</feature>
<evidence type="ECO:0000256" key="2">
    <source>
        <dbReference type="ARBA" id="ARBA00006562"/>
    </source>
</evidence>
<organism evidence="9 10">
    <name type="scientific">Tetrapisispora phaffii (strain ATCC 24235 / CBS 4417 / NBRC 1672 / NRRL Y-8282 / UCD 70-5)</name>
    <name type="common">Yeast</name>
    <name type="synonym">Fabospora phaffii</name>
    <dbReference type="NCBI Taxonomy" id="1071381"/>
    <lineage>
        <taxon>Eukaryota</taxon>
        <taxon>Fungi</taxon>
        <taxon>Dikarya</taxon>
        <taxon>Ascomycota</taxon>
        <taxon>Saccharomycotina</taxon>
        <taxon>Saccharomycetes</taxon>
        <taxon>Saccharomycetales</taxon>
        <taxon>Saccharomycetaceae</taxon>
        <taxon>Tetrapisispora</taxon>
    </lineage>
</organism>
<dbReference type="GO" id="GO:0046872">
    <property type="term" value="F:metal ion binding"/>
    <property type="evidence" value="ECO:0007669"/>
    <property type="project" value="UniProtKB-KW"/>
</dbReference>
<comment type="catalytic activity">
    <reaction evidence="5">
        <text>a 5'-end NAD(+)-phospho-ribonucleoside in mRNA + H2O = a 5'-end phospho-ribonucleoside in mRNA + NAD(+) + H(+)</text>
        <dbReference type="Rhea" id="RHEA:60880"/>
        <dbReference type="Rhea" id="RHEA-COMP:15692"/>
        <dbReference type="Rhea" id="RHEA-COMP:15698"/>
        <dbReference type="ChEBI" id="CHEBI:15377"/>
        <dbReference type="ChEBI" id="CHEBI:15378"/>
        <dbReference type="ChEBI" id="CHEBI:57540"/>
        <dbReference type="ChEBI" id="CHEBI:138282"/>
        <dbReference type="ChEBI" id="CHEBI:144029"/>
    </reaction>
    <physiologicalReaction direction="left-to-right" evidence="5">
        <dbReference type="Rhea" id="RHEA:60881"/>
    </physiologicalReaction>
</comment>
<dbReference type="EMBL" id="HE612865">
    <property type="protein sequence ID" value="CCE65080.1"/>
    <property type="molecule type" value="Genomic_DNA"/>
</dbReference>
<dbReference type="InterPro" id="IPR039039">
    <property type="entry name" value="RAI1-like_fam"/>
</dbReference>
<dbReference type="PANTHER" id="PTHR12395">
    <property type="entry name" value="DOM-3 RELATED"/>
    <property type="match status" value="1"/>
</dbReference>
<dbReference type="STRING" id="1071381.G8BYY8"/>
<keyword evidence="10" id="KW-1185">Reference proteome</keyword>
<dbReference type="eggNOG" id="ENOG502RWNP">
    <property type="taxonomic scope" value="Eukaryota"/>
</dbReference>
<comment type="catalytic activity">
    <reaction evidence="4">
        <text>a 5'-end (N(7)-methyl 5'-triphosphoguanosine)-ribonucleoside-ribonucleotide in mRNA + H2O = a (N(7)-methyl 5'-triphosphoguanosine)-nucleoside + a 5'-end phospho-ribonucleoside in mRNA + H(+)</text>
        <dbReference type="Rhea" id="RHEA:66928"/>
        <dbReference type="Rhea" id="RHEA-COMP:15692"/>
        <dbReference type="Rhea" id="RHEA-COMP:17313"/>
        <dbReference type="ChEBI" id="CHEBI:15377"/>
        <dbReference type="ChEBI" id="CHEBI:15378"/>
        <dbReference type="ChEBI" id="CHEBI:138282"/>
        <dbReference type="ChEBI" id="CHEBI:172876"/>
        <dbReference type="ChEBI" id="CHEBI:172877"/>
    </reaction>
    <physiologicalReaction direction="left-to-right" evidence="4">
        <dbReference type="Rhea" id="RHEA:66929"/>
    </physiologicalReaction>
</comment>
<evidence type="ECO:0000259" key="8">
    <source>
        <dbReference type="Pfam" id="PF08652"/>
    </source>
</evidence>
<dbReference type="GO" id="GO:0110155">
    <property type="term" value="P:NAD-cap decapping"/>
    <property type="evidence" value="ECO:0007669"/>
    <property type="project" value="EnsemblFungi"/>
</dbReference>
<keyword evidence="6" id="KW-0694">RNA-binding</keyword>
<dbReference type="GO" id="GO:0005634">
    <property type="term" value="C:nucleus"/>
    <property type="evidence" value="ECO:0007669"/>
    <property type="project" value="UniProtKB-SubCell"/>
</dbReference>
<feature type="region of interest" description="Disordered" evidence="7">
    <location>
        <begin position="33"/>
        <end position="53"/>
    </location>
</feature>
<dbReference type="Pfam" id="PF08652">
    <property type="entry name" value="RAI1"/>
    <property type="match status" value="1"/>
</dbReference>
<dbReference type="InterPro" id="IPR013961">
    <property type="entry name" value="RAI1"/>
</dbReference>
<dbReference type="GO" id="GO:0005829">
    <property type="term" value="C:cytosol"/>
    <property type="evidence" value="ECO:0007669"/>
    <property type="project" value="TreeGrafter"/>
</dbReference>
<dbReference type="GO" id="GO:0070966">
    <property type="term" value="P:nuclear-transcribed mRNA catabolic process, no-go decay"/>
    <property type="evidence" value="ECO:0007669"/>
    <property type="project" value="EnsemblFungi"/>
</dbReference>
<dbReference type="RefSeq" id="XP_003687514.1">
    <property type="nucleotide sequence ID" value="XM_003687466.1"/>
</dbReference>
<proteinExistence type="inferred from homology"/>
<dbReference type="OrthoDB" id="5853397at2759"/>
<sequence>MENANEGKNNTSLPEDNACILVEGLEKLSIDGTTNVSRKNKAKKGKDKKKSRGKYSDDIIARIPFKHFSYSNAHIGKSQPNIFQEAKGVALYYDKRITKITNNEAELINESNPPFLTKDISNLSEISLLDSKKFKLPYMGYNLYDEIEKFGPMDSTLLDSTVPCFEYLRTLKISEEDKLYNTPYTFMTPRHHLTELMMTVYESRESELTGKSWLFTRIKDDLIVISEDLAKENNPSPQNHKLQNSFSKKVINSGFTFEELVIENFQECHKPYFYISENRLTPKSTFIIRSEMDSYNNKTETFTELKCFNKLHLGVAQHRKKLLKTWFQTGLSPNCDIVIGIRDTSSGILEDLLWYSRENMYQKLQDPSLPKFKNSFDFKPHIGIQWLNHCIHAIESAFTKDTSDTASNPMTYKVIIDKHKSIIIKKLSIVPKNVEIPTDFL</sequence>
<evidence type="ECO:0000313" key="9">
    <source>
        <dbReference type="EMBL" id="CCE65080.1"/>
    </source>
</evidence>
<accession>G8BYY8</accession>
<keyword evidence="6" id="KW-0547">Nucleotide-binding</keyword>
<protein>
    <recommendedName>
        <fullName evidence="6">Decapping nuclease</fullName>
        <ecNumber evidence="6">3.6.1.-</ecNumber>
    </recommendedName>
</protein>
<keyword evidence="6" id="KW-0539">Nucleus</keyword>
<dbReference type="OMA" id="CIRSICK"/>
<evidence type="ECO:0000256" key="6">
    <source>
        <dbReference type="RuleBase" id="RU367113"/>
    </source>
</evidence>
<comment type="cofactor">
    <cofactor evidence="1 6">
        <name>a divalent metal cation</name>
        <dbReference type="ChEBI" id="CHEBI:60240"/>
    </cofactor>
</comment>
<dbReference type="GeneID" id="11533180"/>
<keyword evidence="3 6" id="KW-0540">Nuclease</keyword>